<dbReference type="AlphaFoldDB" id="A0AAW2QEZ6"/>
<accession>A0AAW2QEZ6</accession>
<evidence type="ECO:0000313" key="2">
    <source>
        <dbReference type="EMBL" id="KAL0365903.1"/>
    </source>
</evidence>
<dbReference type="PANTHER" id="PTHR36407">
    <property type="entry name" value="MEDIATOR-ASSOCIATED PROTEIN 2"/>
    <property type="match status" value="1"/>
</dbReference>
<sequence>MDVSVEPSYQPPAGFVEDRKDPLIDLNLTDSTELWLIQWPINQPPDFDGLQVSLNLHGDGQIGTFEGSSGKSYEVVSFKPQGPEAAVFLSSASEAKIAGKISRRVSLIHYPDPSEFQRRNNLNLIQSQQSSTAASTMSGRRLATPSYSTKPRNSQALSGYSTPSSRMKSSVSGYLESSKPRKRRHVDEQIRYTDHFAQDSGKGNSAITSAGSWEHSQERKSKKKKKIEN</sequence>
<name>A0AAW2QEZ6_SESRA</name>
<dbReference type="EMBL" id="JACGWJ010000015">
    <property type="protein sequence ID" value="KAL0365903.1"/>
    <property type="molecule type" value="Genomic_DNA"/>
</dbReference>
<gene>
    <name evidence="2" type="ORF">Sradi_3480400</name>
</gene>
<organism evidence="2">
    <name type="scientific">Sesamum radiatum</name>
    <name type="common">Black benniseed</name>
    <dbReference type="NCBI Taxonomy" id="300843"/>
    <lineage>
        <taxon>Eukaryota</taxon>
        <taxon>Viridiplantae</taxon>
        <taxon>Streptophyta</taxon>
        <taxon>Embryophyta</taxon>
        <taxon>Tracheophyta</taxon>
        <taxon>Spermatophyta</taxon>
        <taxon>Magnoliopsida</taxon>
        <taxon>eudicotyledons</taxon>
        <taxon>Gunneridae</taxon>
        <taxon>Pentapetalae</taxon>
        <taxon>asterids</taxon>
        <taxon>lamiids</taxon>
        <taxon>Lamiales</taxon>
        <taxon>Pedaliaceae</taxon>
        <taxon>Sesamum</taxon>
    </lineage>
</organism>
<proteinExistence type="predicted"/>
<evidence type="ECO:0000256" key="1">
    <source>
        <dbReference type="SAM" id="MobiDB-lite"/>
    </source>
</evidence>
<feature type="compositionally biased region" description="Polar residues" evidence="1">
    <location>
        <begin position="145"/>
        <end position="172"/>
    </location>
</feature>
<reference evidence="2" key="2">
    <citation type="journal article" date="2024" name="Plant">
        <title>Genomic evolution and insights into agronomic trait innovations of Sesamum species.</title>
        <authorList>
            <person name="Miao H."/>
            <person name="Wang L."/>
            <person name="Qu L."/>
            <person name="Liu H."/>
            <person name="Sun Y."/>
            <person name="Le M."/>
            <person name="Wang Q."/>
            <person name="Wei S."/>
            <person name="Zheng Y."/>
            <person name="Lin W."/>
            <person name="Duan Y."/>
            <person name="Cao H."/>
            <person name="Xiong S."/>
            <person name="Wang X."/>
            <person name="Wei L."/>
            <person name="Li C."/>
            <person name="Ma Q."/>
            <person name="Ju M."/>
            <person name="Zhao R."/>
            <person name="Li G."/>
            <person name="Mu C."/>
            <person name="Tian Q."/>
            <person name="Mei H."/>
            <person name="Zhang T."/>
            <person name="Gao T."/>
            <person name="Zhang H."/>
        </authorList>
    </citation>
    <scope>NUCLEOTIDE SEQUENCE</scope>
    <source>
        <strain evidence="2">G02</strain>
    </source>
</reference>
<feature type="compositionally biased region" description="Basic residues" evidence="1">
    <location>
        <begin position="220"/>
        <end position="229"/>
    </location>
</feature>
<feature type="compositionally biased region" description="Low complexity" evidence="1">
    <location>
        <begin position="127"/>
        <end position="136"/>
    </location>
</feature>
<feature type="compositionally biased region" description="Polar residues" evidence="1">
    <location>
        <begin position="201"/>
        <end position="211"/>
    </location>
</feature>
<reference evidence="2" key="1">
    <citation type="submission" date="2020-06" db="EMBL/GenBank/DDBJ databases">
        <authorList>
            <person name="Li T."/>
            <person name="Hu X."/>
            <person name="Zhang T."/>
            <person name="Song X."/>
            <person name="Zhang H."/>
            <person name="Dai N."/>
            <person name="Sheng W."/>
            <person name="Hou X."/>
            <person name="Wei L."/>
        </authorList>
    </citation>
    <scope>NUCLEOTIDE SEQUENCE</scope>
    <source>
        <strain evidence="2">G02</strain>
        <tissue evidence="2">Leaf</tissue>
    </source>
</reference>
<feature type="compositionally biased region" description="Basic and acidic residues" evidence="1">
    <location>
        <begin position="185"/>
        <end position="197"/>
    </location>
</feature>
<comment type="caution">
    <text evidence="2">The sequence shown here is derived from an EMBL/GenBank/DDBJ whole genome shotgun (WGS) entry which is preliminary data.</text>
</comment>
<dbReference type="PANTHER" id="PTHR36407:SF1">
    <property type="entry name" value="MEDIATOR-ASSOCIATED PROTEIN 2"/>
    <property type="match status" value="1"/>
</dbReference>
<protein>
    <recommendedName>
        <fullName evidence="3">Mediator-associated protein 2</fullName>
    </recommendedName>
</protein>
<feature type="region of interest" description="Disordered" evidence="1">
    <location>
        <begin position="127"/>
        <end position="229"/>
    </location>
</feature>
<dbReference type="InterPro" id="IPR038823">
    <property type="entry name" value="MED2_plant"/>
</dbReference>
<evidence type="ECO:0008006" key="3">
    <source>
        <dbReference type="Google" id="ProtNLM"/>
    </source>
</evidence>